<dbReference type="PRINTS" id="PR00131">
    <property type="entry name" value="GLHYDRLASE1"/>
</dbReference>
<keyword evidence="8" id="KW-1185">Reference proteome</keyword>
<dbReference type="InterPro" id="IPR017853">
    <property type="entry name" value="GH"/>
</dbReference>
<dbReference type="EMBL" id="NEVH01018372">
    <property type="protein sequence ID" value="PNF23683.1"/>
    <property type="molecule type" value="Genomic_DNA"/>
</dbReference>
<comment type="caution">
    <text evidence="7">The sequence shown here is derived from an EMBL/GenBank/DDBJ whole genome shotgun (WGS) entry which is preliminary data.</text>
</comment>
<comment type="similarity">
    <text evidence="1 6">Belongs to the glycosyl hydrolase 1 family.</text>
</comment>
<dbReference type="Proteomes" id="UP000235965">
    <property type="component" value="Unassembled WGS sequence"/>
</dbReference>
<evidence type="ECO:0000256" key="4">
    <source>
        <dbReference type="ARBA" id="ARBA00023180"/>
    </source>
</evidence>
<dbReference type="GO" id="GO:0008422">
    <property type="term" value="F:beta-glucosidase activity"/>
    <property type="evidence" value="ECO:0007669"/>
    <property type="project" value="TreeGrafter"/>
</dbReference>
<protein>
    <submittedName>
        <fullName evidence="7">Myrosinase 1</fullName>
    </submittedName>
</protein>
<dbReference type="FunFam" id="3.20.20.80:FF:000013">
    <property type="entry name" value="lactase-phlorizin hydrolase"/>
    <property type="match status" value="1"/>
</dbReference>
<dbReference type="OrthoDB" id="65569at2759"/>
<accession>A0A2J7Q524</accession>
<dbReference type="PANTHER" id="PTHR10353:SF36">
    <property type="entry name" value="LP05116P"/>
    <property type="match status" value="1"/>
</dbReference>
<dbReference type="SUPFAM" id="SSF51445">
    <property type="entry name" value="(Trans)glycosidases"/>
    <property type="match status" value="1"/>
</dbReference>
<dbReference type="GO" id="GO:0005975">
    <property type="term" value="P:carbohydrate metabolic process"/>
    <property type="evidence" value="ECO:0007669"/>
    <property type="project" value="InterPro"/>
</dbReference>
<keyword evidence="5" id="KW-0326">Glycosidase</keyword>
<evidence type="ECO:0000256" key="3">
    <source>
        <dbReference type="ARBA" id="ARBA00022801"/>
    </source>
</evidence>
<reference evidence="7 8" key="1">
    <citation type="submission" date="2017-12" db="EMBL/GenBank/DDBJ databases">
        <title>Hemimetabolous genomes reveal molecular basis of termite eusociality.</title>
        <authorList>
            <person name="Harrison M.C."/>
            <person name="Jongepier E."/>
            <person name="Robertson H.M."/>
            <person name="Arning N."/>
            <person name="Bitard-Feildel T."/>
            <person name="Chao H."/>
            <person name="Childers C.P."/>
            <person name="Dinh H."/>
            <person name="Doddapaneni H."/>
            <person name="Dugan S."/>
            <person name="Gowin J."/>
            <person name="Greiner C."/>
            <person name="Han Y."/>
            <person name="Hu H."/>
            <person name="Hughes D.S.T."/>
            <person name="Huylmans A.-K."/>
            <person name="Kemena C."/>
            <person name="Kremer L.P.M."/>
            <person name="Lee S.L."/>
            <person name="Lopez-Ezquerra A."/>
            <person name="Mallet L."/>
            <person name="Monroy-Kuhn J.M."/>
            <person name="Moser A."/>
            <person name="Murali S.C."/>
            <person name="Muzny D.M."/>
            <person name="Otani S."/>
            <person name="Piulachs M.-D."/>
            <person name="Poelchau M."/>
            <person name="Qu J."/>
            <person name="Schaub F."/>
            <person name="Wada-Katsumata A."/>
            <person name="Worley K.C."/>
            <person name="Xie Q."/>
            <person name="Ylla G."/>
            <person name="Poulsen M."/>
            <person name="Gibbs R.A."/>
            <person name="Schal C."/>
            <person name="Richards S."/>
            <person name="Belles X."/>
            <person name="Korb J."/>
            <person name="Bornberg-Bauer E."/>
        </authorList>
    </citation>
    <scope>NUCLEOTIDE SEQUENCE [LARGE SCALE GENOMIC DNA]</scope>
    <source>
        <tissue evidence="7">Whole body</tissue>
    </source>
</reference>
<evidence type="ECO:0000256" key="6">
    <source>
        <dbReference type="RuleBase" id="RU003690"/>
    </source>
</evidence>
<evidence type="ECO:0000313" key="8">
    <source>
        <dbReference type="Proteomes" id="UP000235965"/>
    </source>
</evidence>
<keyword evidence="4" id="KW-0325">Glycoprotein</keyword>
<evidence type="ECO:0000256" key="1">
    <source>
        <dbReference type="ARBA" id="ARBA00010838"/>
    </source>
</evidence>
<comment type="subunit">
    <text evidence="2">Homodimer.</text>
</comment>
<evidence type="ECO:0000256" key="2">
    <source>
        <dbReference type="ARBA" id="ARBA00011738"/>
    </source>
</evidence>
<keyword evidence="3" id="KW-0378">Hydrolase</keyword>
<proteinExistence type="inferred from homology"/>
<evidence type="ECO:0000256" key="5">
    <source>
        <dbReference type="ARBA" id="ARBA00023295"/>
    </source>
</evidence>
<dbReference type="Gene3D" id="3.20.20.80">
    <property type="entry name" value="Glycosidases"/>
    <property type="match status" value="1"/>
</dbReference>
<sequence length="543" mass="62477">MQRSLKMWIIPLGIFFNFEGVFGLPDVLTFPKRFMLGTATAAYQIEGAWNESGKGPSIWDTWTHNYPDKILDGTNGDVACDSYHLYKEDIQLVKELGMDFYRFSISWPRILPTGHVHRVNQAGIDYYNNLINELKDNGLEPIVTMYHWDLPQSLQDLGGWANPVIAEYFEDYSYVLFNNFGDRVKWWITLNEPNFIALGYGSETKYAPAVNAAGIGDYMATHTMLLAHANAYRLYDRQFRKTQKGKVGISLYMEWYEPMGNTPVNVAARDRATQFTVGFYAHPIFSAEGDYPAIVKENVARKSKEEGYVRSRLPAFTQEEVKRIRGTSDFFGLNHYTTNMIQHDENAGVDSDVVKSANSNWSSASSDWLHVVPSGFRKVFRWIKKEYNNPPVFVTENGYSDMYSLHDMERTKYFVRYIAEMLKAINEDGCNVFGYTAWSLMDNFEWSRGYSEKFGLFRVNFSDPTLRRIPKDSAFVLSDIARTRHLPWSLVAITTDLEEEDSNDVKEHDSKSAAASYRRIPHHYINPFLFICLIAEASFMLSS</sequence>
<dbReference type="InterPro" id="IPR001360">
    <property type="entry name" value="Glyco_hydro_1"/>
</dbReference>
<dbReference type="Pfam" id="PF00232">
    <property type="entry name" value="Glyco_hydro_1"/>
    <property type="match status" value="1"/>
</dbReference>
<dbReference type="InParanoid" id="A0A2J7Q524"/>
<organism evidence="7 8">
    <name type="scientific">Cryptotermes secundus</name>
    <dbReference type="NCBI Taxonomy" id="105785"/>
    <lineage>
        <taxon>Eukaryota</taxon>
        <taxon>Metazoa</taxon>
        <taxon>Ecdysozoa</taxon>
        <taxon>Arthropoda</taxon>
        <taxon>Hexapoda</taxon>
        <taxon>Insecta</taxon>
        <taxon>Pterygota</taxon>
        <taxon>Neoptera</taxon>
        <taxon>Polyneoptera</taxon>
        <taxon>Dictyoptera</taxon>
        <taxon>Blattodea</taxon>
        <taxon>Blattoidea</taxon>
        <taxon>Termitoidae</taxon>
        <taxon>Kalotermitidae</taxon>
        <taxon>Cryptotermitinae</taxon>
        <taxon>Cryptotermes</taxon>
    </lineage>
</organism>
<name>A0A2J7Q524_9NEOP</name>
<gene>
    <name evidence="7" type="primary">MYRO1_14</name>
    <name evidence="7" type="ORF">B7P43_G02476</name>
</gene>
<dbReference type="AlphaFoldDB" id="A0A2J7Q524"/>
<dbReference type="PANTHER" id="PTHR10353">
    <property type="entry name" value="GLYCOSYL HYDROLASE"/>
    <property type="match status" value="1"/>
</dbReference>
<dbReference type="FunCoup" id="A0A2J7Q524">
    <property type="interactions" value="2"/>
</dbReference>
<evidence type="ECO:0000313" key="7">
    <source>
        <dbReference type="EMBL" id="PNF23683.1"/>
    </source>
</evidence>
<dbReference type="STRING" id="105785.A0A2J7Q524"/>